<sequence length="55" mass="6266">MLFQFMFVVYVMLLMMTSFLCLSKLSVKLVAKSSTLLGSTLLHFRTFSFFSDSIG</sequence>
<evidence type="ECO:0000313" key="2">
    <source>
        <dbReference type="EMBL" id="MBX41186.1"/>
    </source>
</evidence>
<keyword evidence="1" id="KW-0812">Transmembrane</keyword>
<name>A0A2P2NFC1_RHIMU</name>
<keyword evidence="1" id="KW-1133">Transmembrane helix</keyword>
<evidence type="ECO:0000256" key="1">
    <source>
        <dbReference type="SAM" id="Phobius"/>
    </source>
</evidence>
<feature type="transmembrane region" description="Helical" evidence="1">
    <location>
        <begin position="6"/>
        <end position="27"/>
    </location>
</feature>
<dbReference type="EMBL" id="GGEC01060702">
    <property type="protein sequence ID" value="MBX41186.1"/>
    <property type="molecule type" value="Transcribed_RNA"/>
</dbReference>
<protein>
    <submittedName>
        <fullName evidence="2">Uncharacterized protein</fullName>
    </submittedName>
</protein>
<reference evidence="2" key="1">
    <citation type="submission" date="2018-02" db="EMBL/GenBank/DDBJ databases">
        <title>Rhizophora mucronata_Transcriptome.</title>
        <authorList>
            <person name="Meera S.P."/>
            <person name="Sreeshan A."/>
            <person name="Augustine A."/>
        </authorList>
    </citation>
    <scope>NUCLEOTIDE SEQUENCE</scope>
    <source>
        <tissue evidence="2">Leaf</tissue>
    </source>
</reference>
<accession>A0A2P2NFC1</accession>
<dbReference type="AlphaFoldDB" id="A0A2P2NFC1"/>
<keyword evidence="1" id="KW-0472">Membrane</keyword>
<organism evidence="2">
    <name type="scientific">Rhizophora mucronata</name>
    <name type="common">Asiatic mangrove</name>
    <dbReference type="NCBI Taxonomy" id="61149"/>
    <lineage>
        <taxon>Eukaryota</taxon>
        <taxon>Viridiplantae</taxon>
        <taxon>Streptophyta</taxon>
        <taxon>Embryophyta</taxon>
        <taxon>Tracheophyta</taxon>
        <taxon>Spermatophyta</taxon>
        <taxon>Magnoliopsida</taxon>
        <taxon>eudicotyledons</taxon>
        <taxon>Gunneridae</taxon>
        <taxon>Pentapetalae</taxon>
        <taxon>rosids</taxon>
        <taxon>fabids</taxon>
        <taxon>Malpighiales</taxon>
        <taxon>Rhizophoraceae</taxon>
        <taxon>Rhizophora</taxon>
    </lineage>
</organism>
<proteinExistence type="predicted"/>